<name>A0A4R2H9M2_9SPHI</name>
<dbReference type="Proteomes" id="UP000295684">
    <property type="component" value="Unassembled WGS sequence"/>
</dbReference>
<evidence type="ECO:0000313" key="2">
    <source>
        <dbReference type="Proteomes" id="UP000295684"/>
    </source>
</evidence>
<protein>
    <submittedName>
        <fullName evidence="1">Uncharacterized protein</fullName>
    </submittedName>
</protein>
<dbReference type="AlphaFoldDB" id="A0A4R2H9M2"/>
<organism evidence="1 2">
    <name type="scientific">Pedobacter psychrotolerans</name>
    <dbReference type="NCBI Taxonomy" id="1843235"/>
    <lineage>
        <taxon>Bacteria</taxon>
        <taxon>Pseudomonadati</taxon>
        <taxon>Bacteroidota</taxon>
        <taxon>Sphingobacteriia</taxon>
        <taxon>Sphingobacteriales</taxon>
        <taxon>Sphingobacteriaceae</taxon>
        <taxon>Pedobacter</taxon>
    </lineage>
</organism>
<comment type="caution">
    <text evidence="1">The sequence shown here is derived from an EMBL/GenBank/DDBJ whole genome shotgun (WGS) entry which is preliminary data.</text>
</comment>
<evidence type="ECO:0000313" key="1">
    <source>
        <dbReference type="EMBL" id="TCO21461.1"/>
    </source>
</evidence>
<proteinExistence type="predicted"/>
<accession>A0A4R2H9M2</accession>
<dbReference type="EMBL" id="SLWO01000007">
    <property type="protein sequence ID" value="TCO21461.1"/>
    <property type="molecule type" value="Genomic_DNA"/>
</dbReference>
<reference evidence="1 2" key="1">
    <citation type="submission" date="2019-03" db="EMBL/GenBank/DDBJ databases">
        <title>Genomic Encyclopedia of Type Strains, Phase IV (KMG-IV): sequencing the most valuable type-strain genomes for metagenomic binning, comparative biology and taxonomic classification.</title>
        <authorList>
            <person name="Goeker M."/>
        </authorList>
    </citation>
    <scope>NUCLEOTIDE SEQUENCE [LARGE SCALE GENOMIC DNA]</scope>
    <source>
        <strain evidence="1 2">DSM 103236</strain>
    </source>
</reference>
<gene>
    <name evidence="1" type="ORF">EV200_10752</name>
</gene>
<sequence length="127" mass="14834">MLNRFIAISLLVALIGSNCSRFFIYAGFELNQKYISEKLCENRDRPWMHCNGKCFLMKKLKLAEEKEKKQERENQRSHHMEALPVAAASFAFKKSTIKVIYPQRPVLNTVHRTFTIFQPPKAFILQA</sequence>